<name>A0ABU5DM16_9BURK</name>
<evidence type="ECO:0000313" key="7">
    <source>
        <dbReference type="Proteomes" id="UP001285263"/>
    </source>
</evidence>
<sequence length="317" mass="35167">MDRLKSMQIFARVVEMHSFGRAAESLSLPPSRVTRAVKELEAFLGVRLLQRTTRHISLTPDGTLYYDHCRRLLAEIEAVESGFPGSAGRPRGRLRVDMTLSLARLVVLPAIHQFQSRFPDVELTLTVADRTVELVQEGIDCVIRAGTPEDSPTLVARRIGAFDWVTCASPQYLAEHGTPTSLEDLANHHAVGYLSSRTARTLDWHFVVDGEDRFVRVAERLVINDTDAYVACALEGLGLIRAGSYMVLPHLISGRLRRVLTDVPSPAVPLSVLYPKNRHLSPTVRAFVDWVGAVVREAEAGWRVDALPAPDPRPAKR</sequence>
<dbReference type="EMBL" id="JAXCLA010000006">
    <property type="protein sequence ID" value="MDY0746763.1"/>
    <property type="molecule type" value="Genomic_DNA"/>
</dbReference>
<dbReference type="Proteomes" id="UP001285263">
    <property type="component" value="Unassembled WGS sequence"/>
</dbReference>
<dbReference type="InterPro" id="IPR005119">
    <property type="entry name" value="LysR_subst-bd"/>
</dbReference>
<dbReference type="Pfam" id="PF03466">
    <property type="entry name" value="LysR_substrate"/>
    <property type="match status" value="1"/>
</dbReference>
<dbReference type="SUPFAM" id="SSF53850">
    <property type="entry name" value="Periplasmic binding protein-like II"/>
    <property type="match status" value="1"/>
</dbReference>
<evidence type="ECO:0000259" key="5">
    <source>
        <dbReference type="PROSITE" id="PS50931"/>
    </source>
</evidence>
<gene>
    <name evidence="6" type="ORF">SNE35_19785</name>
</gene>
<dbReference type="InterPro" id="IPR036388">
    <property type="entry name" value="WH-like_DNA-bd_sf"/>
</dbReference>
<dbReference type="PANTHER" id="PTHR30537:SF72">
    <property type="entry name" value="LYSR FAMILY TRANSCRIPTIONAL REGULATOR"/>
    <property type="match status" value="1"/>
</dbReference>
<dbReference type="Gene3D" id="3.40.190.290">
    <property type="match status" value="1"/>
</dbReference>
<comment type="caution">
    <text evidence="6">The sequence shown here is derived from an EMBL/GenBank/DDBJ whole genome shotgun (WGS) entry which is preliminary data.</text>
</comment>
<accession>A0ABU5DM16</accession>
<reference evidence="6 7" key="1">
    <citation type="submission" date="2023-11" db="EMBL/GenBank/DDBJ databases">
        <title>Paucibacter sp. nov., isolated from fresh soil in Korea.</title>
        <authorList>
            <person name="Le N.T.T."/>
        </authorList>
    </citation>
    <scope>NUCLEOTIDE SEQUENCE [LARGE SCALE GENOMIC DNA]</scope>
    <source>
        <strain evidence="6 7">R3-3</strain>
    </source>
</reference>
<evidence type="ECO:0000313" key="6">
    <source>
        <dbReference type="EMBL" id="MDY0746763.1"/>
    </source>
</evidence>
<dbReference type="InterPro" id="IPR058163">
    <property type="entry name" value="LysR-type_TF_proteobact-type"/>
</dbReference>
<feature type="domain" description="HTH lysR-type" evidence="5">
    <location>
        <begin position="1"/>
        <end position="59"/>
    </location>
</feature>
<dbReference type="PROSITE" id="PS50931">
    <property type="entry name" value="HTH_LYSR"/>
    <property type="match status" value="1"/>
</dbReference>
<evidence type="ECO:0000256" key="1">
    <source>
        <dbReference type="ARBA" id="ARBA00009437"/>
    </source>
</evidence>
<dbReference type="CDD" id="cd08472">
    <property type="entry name" value="PBP2_CrgA_like_3"/>
    <property type="match status" value="1"/>
</dbReference>
<proteinExistence type="inferred from homology"/>
<comment type="similarity">
    <text evidence="1">Belongs to the LysR transcriptional regulatory family.</text>
</comment>
<keyword evidence="3" id="KW-0238">DNA-binding</keyword>
<dbReference type="SUPFAM" id="SSF46785">
    <property type="entry name" value="Winged helix' DNA-binding domain"/>
    <property type="match status" value="1"/>
</dbReference>
<protein>
    <submittedName>
        <fullName evidence="6">LysR family transcriptional regulator</fullName>
    </submittedName>
</protein>
<organism evidence="6 7">
    <name type="scientific">Roseateles agri</name>
    <dbReference type="NCBI Taxonomy" id="3098619"/>
    <lineage>
        <taxon>Bacteria</taxon>
        <taxon>Pseudomonadati</taxon>
        <taxon>Pseudomonadota</taxon>
        <taxon>Betaproteobacteria</taxon>
        <taxon>Burkholderiales</taxon>
        <taxon>Sphaerotilaceae</taxon>
        <taxon>Roseateles</taxon>
    </lineage>
</organism>
<evidence type="ECO:0000256" key="3">
    <source>
        <dbReference type="ARBA" id="ARBA00023125"/>
    </source>
</evidence>
<dbReference type="Gene3D" id="1.10.10.10">
    <property type="entry name" value="Winged helix-like DNA-binding domain superfamily/Winged helix DNA-binding domain"/>
    <property type="match status" value="1"/>
</dbReference>
<dbReference type="InterPro" id="IPR000847">
    <property type="entry name" value="LysR_HTH_N"/>
</dbReference>
<dbReference type="Pfam" id="PF00126">
    <property type="entry name" value="HTH_1"/>
    <property type="match status" value="1"/>
</dbReference>
<dbReference type="RefSeq" id="WP_320424716.1">
    <property type="nucleotide sequence ID" value="NZ_JAXCLA010000006.1"/>
</dbReference>
<evidence type="ECO:0000256" key="4">
    <source>
        <dbReference type="ARBA" id="ARBA00023163"/>
    </source>
</evidence>
<evidence type="ECO:0000256" key="2">
    <source>
        <dbReference type="ARBA" id="ARBA00023015"/>
    </source>
</evidence>
<keyword evidence="2" id="KW-0805">Transcription regulation</keyword>
<keyword evidence="7" id="KW-1185">Reference proteome</keyword>
<keyword evidence="4" id="KW-0804">Transcription</keyword>
<dbReference type="InterPro" id="IPR036390">
    <property type="entry name" value="WH_DNA-bd_sf"/>
</dbReference>
<dbReference type="PANTHER" id="PTHR30537">
    <property type="entry name" value="HTH-TYPE TRANSCRIPTIONAL REGULATOR"/>
    <property type="match status" value="1"/>
</dbReference>